<keyword evidence="1" id="KW-0812">Transmembrane</keyword>
<proteinExistence type="predicted"/>
<dbReference type="Gene3D" id="6.10.140.1340">
    <property type="match status" value="1"/>
</dbReference>
<keyword evidence="1" id="KW-0472">Membrane</keyword>
<feature type="transmembrane region" description="Helical" evidence="1">
    <location>
        <begin position="82"/>
        <end position="98"/>
    </location>
</feature>
<keyword evidence="1" id="KW-1133">Transmembrane helix</keyword>
<name>A0A3B0XFQ2_9ZZZZ</name>
<dbReference type="AlphaFoldDB" id="A0A3B0XFQ2"/>
<reference evidence="3" key="1">
    <citation type="submission" date="2018-06" db="EMBL/GenBank/DDBJ databases">
        <authorList>
            <person name="Zhirakovskaya E."/>
        </authorList>
    </citation>
    <scope>NUCLEOTIDE SEQUENCE</scope>
</reference>
<organism evidence="3">
    <name type="scientific">hydrothermal vent metagenome</name>
    <dbReference type="NCBI Taxonomy" id="652676"/>
    <lineage>
        <taxon>unclassified sequences</taxon>
        <taxon>metagenomes</taxon>
        <taxon>ecological metagenomes</taxon>
    </lineage>
</organism>
<dbReference type="InterPro" id="IPR021309">
    <property type="entry name" value="YgaP-like_TM"/>
</dbReference>
<evidence type="ECO:0000259" key="2">
    <source>
        <dbReference type="Pfam" id="PF11127"/>
    </source>
</evidence>
<dbReference type="Pfam" id="PF11127">
    <property type="entry name" value="YgaP-like_TM"/>
    <property type="match status" value="1"/>
</dbReference>
<gene>
    <name evidence="3" type="ORF">MNBD_GAMMA08-3172</name>
</gene>
<accession>A0A3B0XFQ2</accession>
<evidence type="ECO:0000256" key="1">
    <source>
        <dbReference type="SAM" id="Phobius"/>
    </source>
</evidence>
<dbReference type="EMBL" id="UOFH01000211">
    <property type="protein sequence ID" value="VAW62272.1"/>
    <property type="molecule type" value="Genomic_DNA"/>
</dbReference>
<feature type="domain" description="Inner membrane protein YgaP-like transmembrane" evidence="2">
    <location>
        <begin position="80"/>
        <end position="129"/>
    </location>
</feature>
<feature type="transmembrane region" description="Helical" evidence="1">
    <location>
        <begin position="104"/>
        <end position="128"/>
    </location>
</feature>
<protein>
    <recommendedName>
        <fullName evidence="2">Inner membrane protein YgaP-like transmembrane domain-containing protein</fullName>
    </recommendedName>
</protein>
<feature type="transmembrane region" description="Helical" evidence="1">
    <location>
        <begin position="6"/>
        <end position="35"/>
    </location>
</feature>
<sequence length="137" mass="15828">MTERIWRLIFGSLCLLFLTLEWYNAIYVVVGVAIFEGITNLRLPVLLSKISFLNKNNPLMLQDTLAITPENRKIIPFDAHRIFRLSFSLMVLVPLLLFPQTLWFVPWFVGIMLTMSGVTGVCPMMLFLQWLGFKSTD</sequence>
<evidence type="ECO:0000313" key="3">
    <source>
        <dbReference type="EMBL" id="VAW62272.1"/>
    </source>
</evidence>